<dbReference type="RefSeq" id="WP_206572893.1">
    <property type="nucleotide sequence ID" value="NZ_JAFKCV010000003.1"/>
</dbReference>
<gene>
    <name evidence="1" type="ORF">J0A66_05970</name>
</gene>
<proteinExistence type="predicted"/>
<organism evidence="1 2">
    <name type="scientific">Bowmanella dokdonensis</name>
    <dbReference type="NCBI Taxonomy" id="751969"/>
    <lineage>
        <taxon>Bacteria</taxon>
        <taxon>Pseudomonadati</taxon>
        <taxon>Pseudomonadota</taxon>
        <taxon>Gammaproteobacteria</taxon>
        <taxon>Alteromonadales</taxon>
        <taxon>Alteromonadaceae</taxon>
        <taxon>Bowmanella</taxon>
    </lineage>
</organism>
<dbReference type="EMBL" id="JAFKCV010000003">
    <property type="protein sequence ID" value="MBN7824770.1"/>
    <property type="molecule type" value="Genomic_DNA"/>
</dbReference>
<reference evidence="1" key="1">
    <citation type="submission" date="2021-03" db="EMBL/GenBank/DDBJ databases">
        <title>novel species isolated from a fishpond in China.</title>
        <authorList>
            <person name="Lu H."/>
            <person name="Cai Z."/>
        </authorList>
    </citation>
    <scope>NUCLEOTIDE SEQUENCE</scope>
    <source>
        <strain evidence="1">JCM 30855</strain>
    </source>
</reference>
<comment type="caution">
    <text evidence="1">The sequence shown here is derived from an EMBL/GenBank/DDBJ whole genome shotgun (WGS) entry which is preliminary data.</text>
</comment>
<dbReference type="AlphaFoldDB" id="A0A939DMD3"/>
<evidence type="ECO:0000313" key="1">
    <source>
        <dbReference type="EMBL" id="MBN7824770.1"/>
    </source>
</evidence>
<sequence length="65" mass="7809">MQHTWLLQTTDSFIPKYMAINRHGRPVWVWDPNDAERFESEHHAYQNITTDMKFRGIIARRHSVA</sequence>
<evidence type="ECO:0000313" key="2">
    <source>
        <dbReference type="Proteomes" id="UP000664654"/>
    </source>
</evidence>
<accession>A0A939DMD3</accession>
<dbReference type="Proteomes" id="UP000664654">
    <property type="component" value="Unassembled WGS sequence"/>
</dbReference>
<name>A0A939DMD3_9ALTE</name>
<keyword evidence="2" id="KW-1185">Reference proteome</keyword>
<protein>
    <submittedName>
        <fullName evidence="1">Uncharacterized protein</fullName>
    </submittedName>
</protein>